<gene>
    <name evidence="1" type="ORF">MANES_14G161575v8</name>
</gene>
<accession>A0ACB7GHF2</accession>
<proteinExistence type="predicted"/>
<protein>
    <submittedName>
        <fullName evidence="1">Uncharacterized protein</fullName>
    </submittedName>
</protein>
<comment type="caution">
    <text evidence="1">The sequence shown here is derived from an EMBL/GenBank/DDBJ whole genome shotgun (WGS) entry which is preliminary data.</text>
</comment>
<evidence type="ECO:0000313" key="2">
    <source>
        <dbReference type="Proteomes" id="UP000091857"/>
    </source>
</evidence>
<name>A0ACB7GHF2_MANES</name>
<organism evidence="1 2">
    <name type="scientific">Manihot esculenta</name>
    <name type="common">Cassava</name>
    <name type="synonym">Jatropha manihot</name>
    <dbReference type="NCBI Taxonomy" id="3983"/>
    <lineage>
        <taxon>Eukaryota</taxon>
        <taxon>Viridiplantae</taxon>
        <taxon>Streptophyta</taxon>
        <taxon>Embryophyta</taxon>
        <taxon>Tracheophyta</taxon>
        <taxon>Spermatophyta</taxon>
        <taxon>Magnoliopsida</taxon>
        <taxon>eudicotyledons</taxon>
        <taxon>Gunneridae</taxon>
        <taxon>Pentapetalae</taxon>
        <taxon>rosids</taxon>
        <taxon>fabids</taxon>
        <taxon>Malpighiales</taxon>
        <taxon>Euphorbiaceae</taxon>
        <taxon>Crotonoideae</taxon>
        <taxon>Manihoteae</taxon>
        <taxon>Manihot</taxon>
    </lineage>
</organism>
<dbReference type="Proteomes" id="UP000091857">
    <property type="component" value="Chromosome 14"/>
</dbReference>
<evidence type="ECO:0000313" key="1">
    <source>
        <dbReference type="EMBL" id="KAG8639670.1"/>
    </source>
</evidence>
<sequence>MISFLAWGNENLKIKNSLLTAATDSFSLMIHSVFNFCPLSKGEAPTIKSNQKQTSWLDDASCGKGIPSILTWKMRLKIMLTRTFKKLKSYTKIRLQIFKVNNIYVIYKF</sequence>
<reference evidence="2" key="1">
    <citation type="journal article" date="2016" name="Nat. Biotechnol.">
        <title>Sequencing wild and cultivated cassava and related species reveals extensive interspecific hybridization and genetic diversity.</title>
        <authorList>
            <person name="Bredeson J.V."/>
            <person name="Lyons J.B."/>
            <person name="Prochnik S.E."/>
            <person name="Wu G.A."/>
            <person name="Ha C.M."/>
            <person name="Edsinger-Gonzales E."/>
            <person name="Grimwood J."/>
            <person name="Schmutz J."/>
            <person name="Rabbi I.Y."/>
            <person name="Egesi C."/>
            <person name="Nauluvula P."/>
            <person name="Lebot V."/>
            <person name="Ndunguru J."/>
            <person name="Mkamilo G."/>
            <person name="Bart R.S."/>
            <person name="Setter T.L."/>
            <person name="Gleadow R.M."/>
            <person name="Kulakow P."/>
            <person name="Ferguson M.E."/>
            <person name="Rounsley S."/>
            <person name="Rokhsar D.S."/>
        </authorList>
    </citation>
    <scope>NUCLEOTIDE SEQUENCE [LARGE SCALE GENOMIC DNA]</scope>
    <source>
        <strain evidence="2">cv. AM560-2</strain>
    </source>
</reference>
<keyword evidence="2" id="KW-1185">Reference proteome</keyword>
<dbReference type="EMBL" id="CM004400">
    <property type="protein sequence ID" value="KAG8639670.1"/>
    <property type="molecule type" value="Genomic_DNA"/>
</dbReference>